<dbReference type="eggNOG" id="COG3209">
    <property type="taxonomic scope" value="Bacteria"/>
</dbReference>
<dbReference type="PATRIC" id="fig|1129374.4.peg.1877"/>
<dbReference type="AlphaFoldDB" id="H3ZEU5"/>
<dbReference type="STRING" id="1129374.AJE_09399"/>
<evidence type="ECO:0000313" key="2">
    <source>
        <dbReference type="Proteomes" id="UP000012046"/>
    </source>
</evidence>
<protein>
    <submittedName>
        <fullName evidence="1">RHS-related protein</fullName>
    </submittedName>
</protein>
<dbReference type="EMBL" id="AHTH01000026">
    <property type="protein sequence ID" value="EHR40897.1"/>
    <property type="molecule type" value="Genomic_DNA"/>
</dbReference>
<reference evidence="1 2" key="1">
    <citation type="journal article" date="2012" name="J. Bacteriol.">
        <title>Genome Sequence of Extracellular-Protease-Producing Alishewanella jeotgali Isolated from Traditional Korean Fermented Seafood.</title>
        <authorList>
            <person name="Jung J."/>
            <person name="Chun J."/>
            <person name="Park W."/>
        </authorList>
    </citation>
    <scope>NUCLEOTIDE SEQUENCE [LARGE SCALE GENOMIC DNA]</scope>
    <source>
        <strain evidence="1 2">KCTC 22429</strain>
    </source>
</reference>
<dbReference type="NCBIfam" id="TIGR03696">
    <property type="entry name" value="Rhs_assc_core"/>
    <property type="match status" value="1"/>
</dbReference>
<dbReference type="InterPro" id="IPR022385">
    <property type="entry name" value="Rhs_assc_core"/>
</dbReference>
<comment type="caution">
    <text evidence="1">The sequence shown here is derived from an EMBL/GenBank/DDBJ whole genome shotgun (WGS) entry which is preliminary data.</text>
</comment>
<dbReference type="PANTHER" id="PTHR32305:SF15">
    <property type="entry name" value="PROTEIN RHSA-RELATED"/>
    <property type="match status" value="1"/>
</dbReference>
<name>H3ZEU5_9ALTE</name>
<proteinExistence type="predicted"/>
<keyword evidence="2" id="KW-1185">Reference proteome</keyword>
<dbReference type="RefSeq" id="WP_008950663.1">
    <property type="nucleotide sequence ID" value="NZ_AHTH01000026.1"/>
</dbReference>
<dbReference type="InterPro" id="IPR050708">
    <property type="entry name" value="T6SS_VgrG/RHS"/>
</dbReference>
<dbReference type="Proteomes" id="UP000012046">
    <property type="component" value="Unassembled WGS sequence"/>
</dbReference>
<organism evidence="1 2">
    <name type="scientific">Alishewanella jeotgali KCTC 22429</name>
    <dbReference type="NCBI Taxonomy" id="1129374"/>
    <lineage>
        <taxon>Bacteria</taxon>
        <taxon>Pseudomonadati</taxon>
        <taxon>Pseudomonadota</taxon>
        <taxon>Gammaproteobacteria</taxon>
        <taxon>Alteromonadales</taxon>
        <taxon>Alteromonadaceae</taxon>
        <taxon>Alishewanella</taxon>
    </lineage>
</organism>
<accession>H3ZEU5</accession>
<evidence type="ECO:0000313" key="1">
    <source>
        <dbReference type="EMBL" id="EHR40897.1"/>
    </source>
</evidence>
<dbReference type="Gene3D" id="2.180.10.10">
    <property type="entry name" value="RHS repeat-associated core"/>
    <property type="match status" value="1"/>
</dbReference>
<sequence>MIKAGTTDYKYNALGQRVYKKVGSTETRFIYSPTGQLLAEGTAKQYIYFQGQVVGYINNNQLYYVHNDHLGRPEVITNQSKGVVWRARLEAFDRSVLTTSIGEFNIGFPGQYWDSEKQSWYNYFRDYDATTGRFLQSDPIGLAGGLNTYGYVGGNPVNKFDPKGLAECSCTGKRYGPDIQNKSASPLGDRATDLNSHRQGVHSDMIDLTLLAVSLSPHRWVYKATSGLTGFAVSKSLTEITAPTDLYSSDHSFSYVEKHGDHYAAVKGFTDKDGNLKELKVTERCE</sequence>
<dbReference type="PRINTS" id="PR00394">
    <property type="entry name" value="RHSPROTEIN"/>
</dbReference>
<gene>
    <name evidence="1" type="ORF">AJE_09399</name>
</gene>
<dbReference type="PANTHER" id="PTHR32305">
    <property type="match status" value="1"/>
</dbReference>